<proteinExistence type="predicted"/>
<keyword evidence="2" id="KW-1185">Reference proteome</keyword>
<evidence type="ECO:0000313" key="1">
    <source>
        <dbReference type="EMBL" id="MFD2094946.1"/>
    </source>
</evidence>
<dbReference type="RefSeq" id="WP_345338049.1">
    <property type="nucleotide sequence ID" value="NZ_BAABLI010000004.1"/>
</dbReference>
<sequence>MQLPSALLILSTLLLTSCSEVEPAEYTYVLPYSAFGPPSMSGSLLGVEWYQWQPHGDSRPKQYPVKVVVYRELAKSEVEKAFPVNPAEELDYRYVSYSAAISYLDKNIKDVEAMEQEGFPMGRLAEELNTTKALIQSNLSR</sequence>
<gene>
    <name evidence="1" type="ORF">ACFSJ3_03055</name>
</gene>
<name>A0ABW4XJT9_9GAMM</name>
<dbReference type="Proteomes" id="UP001597380">
    <property type="component" value="Unassembled WGS sequence"/>
</dbReference>
<comment type="caution">
    <text evidence="1">The sequence shown here is derived from an EMBL/GenBank/DDBJ whole genome shotgun (WGS) entry which is preliminary data.</text>
</comment>
<reference evidence="2" key="1">
    <citation type="journal article" date="2019" name="Int. J. Syst. Evol. Microbiol.">
        <title>The Global Catalogue of Microorganisms (GCM) 10K type strain sequencing project: providing services to taxonomists for standard genome sequencing and annotation.</title>
        <authorList>
            <consortium name="The Broad Institute Genomics Platform"/>
            <consortium name="The Broad Institute Genome Sequencing Center for Infectious Disease"/>
            <person name="Wu L."/>
            <person name="Ma J."/>
        </authorList>
    </citation>
    <scope>NUCLEOTIDE SEQUENCE [LARGE SCALE GENOMIC DNA]</scope>
    <source>
        <strain evidence="2">CGMCC 1.10992</strain>
    </source>
</reference>
<protein>
    <submittedName>
        <fullName evidence="1">Uncharacterized protein</fullName>
    </submittedName>
</protein>
<organism evidence="1 2">
    <name type="scientific">Corallincola platygyrae</name>
    <dbReference type="NCBI Taxonomy" id="1193278"/>
    <lineage>
        <taxon>Bacteria</taxon>
        <taxon>Pseudomonadati</taxon>
        <taxon>Pseudomonadota</taxon>
        <taxon>Gammaproteobacteria</taxon>
        <taxon>Alteromonadales</taxon>
        <taxon>Psychromonadaceae</taxon>
        <taxon>Corallincola</taxon>
    </lineage>
</organism>
<accession>A0ABW4XJT9</accession>
<dbReference type="EMBL" id="JBHUHT010000007">
    <property type="protein sequence ID" value="MFD2094946.1"/>
    <property type="molecule type" value="Genomic_DNA"/>
</dbReference>
<evidence type="ECO:0000313" key="2">
    <source>
        <dbReference type="Proteomes" id="UP001597380"/>
    </source>
</evidence>